<dbReference type="PANTHER" id="PTHR32166">
    <property type="entry name" value="OSJNBA0013A04.12 PROTEIN"/>
    <property type="match status" value="1"/>
</dbReference>
<dbReference type="PANTHER" id="PTHR32166:SF74">
    <property type="entry name" value="OS05G0256350 PROTEIN"/>
    <property type="match status" value="1"/>
</dbReference>
<dbReference type="InterPro" id="IPR012337">
    <property type="entry name" value="RNaseH-like_sf"/>
</dbReference>
<evidence type="ECO:0000313" key="3">
    <source>
        <dbReference type="EMBL" id="BAH93060.1"/>
    </source>
</evidence>
<sequence>MATATARQRRRAAQSGDATGGRRGAGLGAMVTGDATATWRGSGAGARMLQTHNATMLANLLEKRIEIIGKEKVVQVVTDNDKLLMERILTLYRTPCAAHCLDLMLKDIGKLKEFKNPIARAKRVTTFIYRHGRLLSAMREKTSGKNLLRPAVTRFATTYLTLKSNYSQRDELRSLFIHTKKMNQLVHKRLNDVVFVAYNWKMETRFQLRREKAGKGQILKSLRSLIGTMSGIIPYMNQLKVFVDVTLHRMMLMKLLVHHDLFELAVALRWSAKLNPAYGSMMYLNMEGYKGWTRLSPPSAYLTFYGAHNKKRAITELHHPIKKVMNLVTASKWSDPLHHEDDQQAGPLPNNVEINVAEANKWMRRTSCHALASGGKRPSAADHGHQQGIGCYMGLRVAKNKVYMCVVLLLKCSFDVPKTSSRLKPYL</sequence>
<dbReference type="SUPFAM" id="SSF53098">
    <property type="entry name" value="Ribonuclease H-like"/>
    <property type="match status" value="1"/>
</dbReference>
<feature type="region of interest" description="Disordered" evidence="1">
    <location>
        <begin position="1"/>
        <end position="27"/>
    </location>
</feature>
<dbReference type="Pfam" id="PF04937">
    <property type="entry name" value="DUF659"/>
    <property type="match status" value="1"/>
</dbReference>
<evidence type="ECO:0000313" key="4">
    <source>
        <dbReference type="Proteomes" id="UP000000763"/>
    </source>
</evidence>
<accession>C7J301</accession>
<protein>
    <submittedName>
        <fullName evidence="3">Os05g0301200 protein</fullName>
    </submittedName>
</protein>
<dbReference type="Proteomes" id="UP000000763">
    <property type="component" value="Chromosome 5"/>
</dbReference>
<feature type="domain" description="DUF659" evidence="2">
    <location>
        <begin position="51"/>
        <end position="124"/>
    </location>
</feature>
<evidence type="ECO:0000259" key="2">
    <source>
        <dbReference type="Pfam" id="PF04937"/>
    </source>
</evidence>
<name>C7J301_ORYSJ</name>
<dbReference type="InterPro" id="IPR007021">
    <property type="entry name" value="DUF659"/>
</dbReference>
<feature type="compositionally biased region" description="Gly residues" evidence="1">
    <location>
        <begin position="18"/>
        <end position="27"/>
    </location>
</feature>
<dbReference type="KEGG" id="dosa:Os05g0301200"/>
<proteinExistence type="predicted"/>
<reference evidence="4" key="2">
    <citation type="journal article" date="2008" name="Nucleic Acids Res.">
        <title>The rice annotation project database (RAP-DB): 2008 update.</title>
        <authorList>
            <consortium name="The rice annotation project (RAP)"/>
        </authorList>
    </citation>
    <scope>GENOME REANNOTATION</scope>
    <source>
        <strain evidence="4">cv. Nipponbare</strain>
    </source>
</reference>
<reference evidence="3 4" key="1">
    <citation type="journal article" date="2005" name="Nature">
        <title>The map-based sequence of the rice genome.</title>
        <authorList>
            <consortium name="International rice genome sequencing project (IRGSP)"/>
            <person name="Matsumoto T."/>
            <person name="Wu J."/>
            <person name="Kanamori H."/>
            <person name="Katayose Y."/>
            <person name="Fujisawa M."/>
            <person name="Namiki N."/>
            <person name="Mizuno H."/>
            <person name="Yamamoto K."/>
            <person name="Antonio B.A."/>
            <person name="Baba T."/>
            <person name="Sakata K."/>
            <person name="Nagamura Y."/>
            <person name="Aoki H."/>
            <person name="Arikawa K."/>
            <person name="Arita K."/>
            <person name="Bito T."/>
            <person name="Chiden Y."/>
            <person name="Fujitsuka N."/>
            <person name="Fukunaka R."/>
            <person name="Hamada M."/>
            <person name="Harada C."/>
            <person name="Hayashi A."/>
            <person name="Hijishita S."/>
            <person name="Honda M."/>
            <person name="Hosokawa S."/>
            <person name="Ichikawa Y."/>
            <person name="Idonuma A."/>
            <person name="Iijima M."/>
            <person name="Ikeda M."/>
            <person name="Ikeno M."/>
            <person name="Ito K."/>
            <person name="Ito S."/>
            <person name="Ito T."/>
            <person name="Ito Y."/>
            <person name="Ito Y."/>
            <person name="Iwabuchi A."/>
            <person name="Kamiya K."/>
            <person name="Karasawa W."/>
            <person name="Kurita K."/>
            <person name="Katagiri S."/>
            <person name="Kikuta A."/>
            <person name="Kobayashi H."/>
            <person name="Kobayashi N."/>
            <person name="Machita K."/>
            <person name="Maehara T."/>
            <person name="Masukawa M."/>
            <person name="Mizubayashi T."/>
            <person name="Mukai Y."/>
            <person name="Nagasaki H."/>
            <person name="Nagata Y."/>
            <person name="Naito S."/>
            <person name="Nakashima M."/>
            <person name="Nakama Y."/>
            <person name="Nakamichi Y."/>
            <person name="Nakamura M."/>
            <person name="Meguro A."/>
            <person name="Negishi M."/>
            <person name="Ohta I."/>
            <person name="Ohta T."/>
            <person name="Okamoto M."/>
            <person name="Ono N."/>
            <person name="Saji S."/>
            <person name="Sakaguchi M."/>
            <person name="Sakai K."/>
            <person name="Shibata M."/>
            <person name="Shimokawa T."/>
            <person name="Song J."/>
            <person name="Takazaki Y."/>
            <person name="Terasawa K."/>
            <person name="Tsugane M."/>
            <person name="Tsuji K."/>
            <person name="Ueda S."/>
            <person name="Waki K."/>
            <person name="Yamagata H."/>
            <person name="Yamamoto M."/>
            <person name="Yamamoto S."/>
            <person name="Yamane H."/>
            <person name="Yoshiki S."/>
            <person name="Yoshihara R."/>
            <person name="Yukawa K."/>
            <person name="Zhong H."/>
            <person name="Yano M."/>
            <person name="Yuan Q."/>
            <person name="Ouyang S."/>
            <person name="Liu J."/>
            <person name="Jones K.M."/>
            <person name="Gansberger K."/>
            <person name="Moffat K."/>
            <person name="Hill J."/>
            <person name="Bera J."/>
            <person name="Fadrosh D."/>
            <person name="Jin S."/>
            <person name="Johri S."/>
            <person name="Kim M."/>
            <person name="Overton L."/>
            <person name="Reardon M."/>
            <person name="Tsitrin T."/>
            <person name="Vuong H."/>
            <person name="Weaver B."/>
            <person name="Ciecko A."/>
            <person name="Tallon L."/>
            <person name="Jackson J."/>
            <person name="Pai G."/>
            <person name="Aken S.V."/>
            <person name="Utterback T."/>
            <person name="Reidmuller S."/>
            <person name="Feldblyum T."/>
            <person name="Hsiao J."/>
            <person name="Zismann V."/>
            <person name="Iobst S."/>
            <person name="de Vazeille A.R."/>
            <person name="Buell C.R."/>
            <person name="Ying K."/>
            <person name="Li Y."/>
            <person name="Lu T."/>
            <person name="Huang Y."/>
            <person name="Zhao Q."/>
            <person name="Feng Q."/>
            <person name="Zhang L."/>
            <person name="Zhu J."/>
            <person name="Weng Q."/>
            <person name="Mu J."/>
            <person name="Lu Y."/>
            <person name="Fan D."/>
            <person name="Liu Y."/>
            <person name="Guan J."/>
            <person name="Zhang Y."/>
            <person name="Yu S."/>
            <person name="Liu X."/>
            <person name="Zhang Y."/>
            <person name="Hong G."/>
            <person name="Han B."/>
            <person name="Choisne N."/>
            <person name="Demange N."/>
            <person name="Orjeda G."/>
            <person name="Samain S."/>
            <person name="Cattolico L."/>
            <person name="Pelletier E."/>
            <person name="Couloux A."/>
            <person name="Segurens B."/>
            <person name="Wincker P."/>
            <person name="D'Hont A."/>
            <person name="Scarpelli C."/>
            <person name="Weissenbach J."/>
            <person name="Salanoubat M."/>
            <person name="Quetier F."/>
            <person name="Yu Y."/>
            <person name="Kim H.R."/>
            <person name="Rambo T."/>
            <person name="Currie J."/>
            <person name="Collura K."/>
            <person name="Luo M."/>
            <person name="Yang T."/>
            <person name="Ammiraju J.S.S."/>
            <person name="Engler F."/>
            <person name="Soderlund C."/>
            <person name="Wing R.A."/>
            <person name="Palmer L.E."/>
            <person name="de la Bastide M."/>
            <person name="Spiegel L."/>
            <person name="Nascimento L."/>
            <person name="Zutavern T."/>
            <person name="O'Shaughnessy A."/>
            <person name="Dike S."/>
            <person name="Dedhia N."/>
            <person name="Preston R."/>
            <person name="Balija V."/>
            <person name="McCombie W.R."/>
            <person name="Chow T."/>
            <person name="Chen H."/>
            <person name="Chung M."/>
            <person name="Chen C."/>
            <person name="Shaw J."/>
            <person name="Wu H."/>
            <person name="Hsiao K."/>
            <person name="Chao Y."/>
            <person name="Chu M."/>
            <person name="Cheng C."/>
            <person name="Hour A."/>
            <person name="Lee P."/>
            <person name="Lin S."/>
            <person name="Lin Y."/>
            <person name="Liou J."/>
            <person name="Liu S."/>
            <person name="Hsing Y."/>
            <person name="Raghuvanshi S."/>
            <person name="Mohanty A."/>
            <person name="Bharti A.K."/>
            <person name="Gaur A."/>
            <person name="Gupta V."/>
            <person name="Kumar D."/>
            <person name="Ravi V."/>
            <person name="Vij S."/>
            <person name="Kapur A."/>
            <person name="Khurana P."/>
            <person name="Khurana P."/>
            <person name="Khurana J.P."/>
            <person name="Tyagi A.K."/>
            <person name="Gaikwad K."/>
            <person name="Singh A."/>
            <person name="Dalal V."/>
            <person name="Srivastava S."/>
            <person name="Dixit A."/>
            <person name="Pal A.K."/>
            <person name="Ghazi I.A."/>
            <person name="Yadav M."/>
            <person name="Pandit A."/>
            <person name="Bhargava A."/>
            <person name="Sureshbabu K."/>
            <person name="Batra K."/>
            <person name="Sharma T.R."/>
            <person name="Mohapatra T."/>
            <person name="Singh N.K."/>
            <person name="Messing J."/>
            <person name="Nelson A.B."/>
            <person name="Fuks G."/>
            <person name="Kavchok S."/>
            <person name="Keizer G."/>
            <person name="Linton E."/>
            <person name="Llaca V."/>
            <person name="Song R."/>
            <person name="Tanyolac B."/>
            <person name="Young S."/>
            <person name="Ho-Il K."/>
            <person name="Hahn J.H."/>
            <person name="Sangsakoo G."/>
            <person name="Vanavichit A."/>
            <person name="de Mattos Luiz.A.T."/>
            <person name="Zimmer P.D."/>
            <person name="Malone G."/>
            <person name="Dellagostin O."/>
            <person name="de Oliveira A.C."/>
            <person name="Bevan M."/>
            <person name="Bancroft I."/>
            <person name="Minx P."/>
            <person name="Cordum H."/>
            <person name="Wilson R."/>
            <person name="Cheng Z."/>
            <person name="Jin W."/>
            <person name="Jiang J."/>
            <person name="Leong S.A."/>
            <person name="Iwama H."/>
            <person name="Gojobori T."/>
            <person name="Itoh T."/>
            <person name="Niimura Y."/>
            <person name="Fujii Y."/>
            <person name="Habara T."/>
            <person name="Sakai H."/>
            <person name="Sato Y."/>
            <person name="Wilson G."/>
            <person name="Kumar K."/>
            <person name="McCouch S."/>
            <person name="Juretic N."/>
            <person name="Hoen D."/>
            <person name="Wright S."/>
            <person name="Bruskiewich R."/>
            <person name="Bureau T."/>
            <person name="Miyao A."/>
            <person name="Hirochika H."/>
            <person name="Nishikawa T."/>
            <person name="Kadowaki K."/>
            <person name="Sugiura M."/>
            <person name="Burr B."/>
            <person name="Sasaki T."/>
        </authorList>
    </citation>
    <scope>NUCLEOTIDE SEQUENCE [LARGE SCALE GENOMIC DNA]</scope>
    <source>
        <strain evidence="4">cv. Nipponbare</strain>
    </source>
</reference>
<evidence type="ECO:0000256" key="1">
    <source>
        <dbReference type="SAM" id="MobiDB-lite"/>
    </source>
</evidence>
<organism evidence="3 4">
    <name type="scientific">Oryza sativa subsp. japonica</name>
    <name type="common">Rice</name>
    <dbReference type="NCBI Taxonomy" id="39947"/>
    <lineage>
        <taxon>Eukaryota</taxon>
        <taxon>Viridiplantae</taxon>
        <taxon>Streptophyta</taxon>
        <taxon>Embryophyta</taxon>
        <taxon>Tracheophyta</taxon>
        <taxon>Spermatophyta</taxon>
        <taxon>Magnoliopsida</taxon>
        <taxon>Liliopsida</taxon>
        <taxon>Poales</taxon>
        <taxon>Poaceae</taxon>
        <taxon>BOP clade</taxon>
        <taxon>Oryzoideae</taxon>
        <taxon>Oryzeae</taxon>
        <taxon>Oryzinae</taxon>
        <taxon>Oryza</taxon>
        <taxon>Oryza sativa</taxon>
    </lineage>
</organism>
<dbReference type="AlphaFoldDB" id="C7J301"/>
<dbReference type="EMBL" id="AP008211">
    <property type="protein sequence ID" value="BAH93060.1"/>
    <property type="molecule type" value="Genomic_DNA"/>
</dbReference>
<gene>
    <name evidence="3" type="ordered locus">Os05g0301200</name>
</gene>